<evidence type="ECO:0000256" key="6">
    <source>
        <dbReference type="ARBA" id="ARBA00023242"/>
    </source>
</evidence>
<dbReference type="GO" id="GO:0006884">
    <property type="term" value="P:cell volume homeostasis"/>
    <property type="evidence" value="ECO:0007669"/>
    <property type="project" value="InterPro"/>
</dbReference>
<evidence type="ECO:0000256" key="3">
    <source>
        <dbReference type="ARBA" id="ARBA00007054"/>
    </source>
</evidence>
<dbReference type="Gene3D" id="2.30.29.30">
    <property type="entry name" value="Pleckstrin-homology domain (PH domain)/Phosphotyrosine-binding domain (PTB)"/>
    <property type="match status" value="1"/>
</dbReference>
<dbReference type="InterPro" id="IPR003521">
    <property type="entry name" value="ICln"/>
</dbReference>
<dbReference type="GO" id="GO:0005681">
    <property type="term" value="C:spliceosomal complex"/>
    <property type="evidence" value="ECO:0007669"/>
    <property type="project" value="TreeGrafter"/>
</dbReference>
<accession>A0A8X6IR97</accession>
<reference evidence="8" key="1">
    <citation type="submission" date="2020-08" db="EMBL/GenBank/DDBJ databases">
        <title>Multicomponent nature underlies the extraordinary mechanical properties of spider dragline silk.</title>
        <authorList>
            <person name="Kono N."/>
            <person name="Nakamura H."/>
            <person name="Mori M."/>
            <person name="Yoshida Y."/>
            <person name="Ohtoshi R."/>
            <person name="Malay A.D."/>
            <person name="Moran D.A.P."/>
            <person name="Tomita M."/>
            <person name="Numata K."/>
            <person name="Arakawa K."/>
        </authorList>
    </citation>
    <scope>NUCLEOTIDE SEQUENCE</scope>
</reference>
<protein>
    <recommendedName>
        <fullName evidence="4">Methylosome subunit pICln</fullName>
    </recommendedName>
</protein>
<proteinExistence type="inferred from homology"/>
<sequence length="131" mass="14600">MVLVNSFPSSTDGIRHAQPNTRVFSESKCFGTGTLYITESALYWLSSPGRGISILYPSMRASAISMHRYNFQDPCLFVLSEEGIVLNENPNEFLSSINNVNASSDADDGPYEIFFVPDDADKCKLFQEMIL</sequence>
<keyword evidence="6" id="KW-0539">Nucleus</keyword>
<evidence type="ECO:0000256" key="2">
    <source>
        <dbReference type="ARBA" id="ARBA00004496"/>
    </source>
</evidence>
<dbReference type="GO" id="GO:0034715">
    <property type="term" value="C:pICln-Sm protein complex"/>
    <property type="evidence" value="ECO:0007669"/>
    <property type="project" value="InterPro"/>
</dbReference>
<evidence type="ECO:0000256" key="4">
    <source>
        <dbReference type="ARBA" id="ARBA00015653"/>
    </source>
</evidence>
<dbReference type="GO" id="GO:0000387">
    <property type="term" value="P:spliceosomal snRNP assembly"/>
    <property type="evidence" value="ECO:0007669"/>
    <property type="project" value="InterPro"/>
</dbReference>
<dbReference type="InterPro" id="IPR039924">
    <property type="entry name" value="ICln/Lot5/Saf5"/>
</dbReference>
<keyword evidence="5" id="KW-0963">Cytoplasm</keyword>
<dbReference type="Pfam" id="PF03517">
    <property type="entry name" value="Voldacs"/>
    <property type="match status" value="1"/>
</dbReference>
<dbReference type="PANTHER" id="PTHR21399:SF0">
    <property type="entry name" value="METHYLOSOME SUBUNIT PICLN"/>
    <property type="match status" value="1"/>
</dbReference>
<comment type="subcellular location">
    <subcellularLocation>
        <location evidence="2">Cytoplasm</location>
    </subcellularLocation>
    <subcellularLocation>
        <location evidence="1">Nucleus</location>
    </subcellularLocation>
</comment>
<keyword evidence="9" id="KW-1185">Reference proteome</keyword>
<evidence type="ECO:0000313" key="8">
    <source>
        <dbReference type="EMBL" id="GFS56885.1"/>
    </source>
</evidence>
<dbReference type="InterPro" id="IPR011993">
    <property type="entry name" value="PH-like_dom_sf"/>
</dbReference>
<dbReference type="GO" id="GO:0006821">
    <property type="term" value="P:chloride transport"/>
    <property type="evidence" value="ECO:0007669"/>
    <property type="project" value="InterPro"/>
</dbReference>
<evidence type="ECO:0000256" key="7">
    <source>
        <dbReference type="ARBA" id="ARBA00045890"/>
    </source>
</evidence>
<gene>
    <name evidence="8" type="ORF">TNIN_427021</name>
</gene>
<evidence type="ECO:0000256" key="5">
    <source>
        <dbReference type="ARBA" id="ARBA00022490"/>
    </source>
</evidence>
<dbReference type="GO" id="GO:0045292">
    <property type="term" value="P:mRNA cis splicing, via spliceosome"/>
    <property type="evidence" value="ECO:0007669"/>
    <property type="project" value="TreeGrafter"/>
</dbReference>
<dbReference type="Proteomes" id="UP000886998">
    <property type="component" value="Unassembled WGS sequence"/>
</dbReference>
<dbReference type="GO" id="GO:0034709">
    <property type="term" value="C:methylosome"/>
    <property type="evidence" value="ECO:0007669"/>
    <property type="project" value="InterPro"/>
</dbReference>
<dbReference type="OrthoDB" id="19714at2759"/>
<comment type="function">
    <text evidence="7">Involved in both the assembly of spliceosomal snRNPs and the methylation of Sm proteins. Chaperone that regulates the assembly of spliceosomal U1, U2, U4 and U5 small nuclear ribonucleoproteins (snRNPs), the building blocks of the spliceosome, and thereby plays an important role in the splicing of cellular pre-mRNAs. Most spliceosomal snRNPs contain a common set of Sm proteins SNRPB, SNRPD1, SNRPD2, SNRPD3, SNRPE, SNRPF and SNRPG that assemble in a heptameric protein ring on the Sm site of the small nuclear RNA to form the core snRNP (Sm core). In the cytosol, the Sm proteins SNRPD1, SNRPD2, SNRPE, SNRPF and SNRPG are trapped in an inactive 6S pICln-Sm complex by the chaperone CLNS1A that controls the assembly of the core snRNP. Dissociation by the SMN complex of CLNS1A from the trapped Sm proteins and their transfer to an SMN-Sm complex triggers the assembly of core snRNPs and their transport to the nucleus.</text>
</comment>
<dbReference type="GO" id="GO:0005886">
    <property type="term" value="C:plasma membrane"/>
    <property type="evidence" value="ECO:0007669"/>
    <property type="project" value="InterPro"/>
</dbReference>
<dbReference type="GO" id="GO:0005829">
    <property type="term" value="C:cytosol"/>
    <property type="evidence" value="ECO:0007669"/>
    <property type="project" value="InterPro"/>
</dbReference>
<name>A0A8X6IR97_9ARAC</name>
<comment type="caution">
    <text evidence="8">The sequence shown here is derived from an EMBL/GenBank/DDBJ whole genome shotgun (WGS) entry which is preliminary data.</text>
</comment>
<comment type="similarity">
    <text evidence="3">Belongs to the pICln (TC 1.A.47) family.</text>
</comment>
<evidence type="ECO:0000256" key="1">
    <source>
        <dbReference type="ARBA" id="ARBA00004123"/>
    </source>
</evidence>
<dbReference type="PRINTS" id="PR01348">
    <property type="entry name" value="ICLNCHANNEL"/>
</dbReference>
<dbReference type="PANTHER" id="PTHR21399">
    <property type="entry name" value="CHLORIDE CONDUCTANCE REGULATORY PROTEIN ICLN"/>
    <property type="match status" value="1"/>
</dbReference>
<organism evidence="8 9">
    <name type="scientific">Trichonephila inaurata madagascariensis</name>
    <dbReference type="NCBI Taxonomy" id="2747483"/>
    <lineage>
        <taxon>Eukaryota</taxon>
        <taxon>Metazoa</taxon>
        <taxon>Ecdysozoa</taxon>
        <taxon>Arthropoda</taxon>
        <taxon>Chelicerata</taxon>
        <taxon>Arachnida</taxon>
        <taxon>Araneae</taxon>
        <taxon>Araneomorphae</taxon>
        <taxon>Entelegynae</taxon>
        <taxon>Araneoidea</taxon>
        <taxon>Nephilidae</taxon>
        <taxon>Trichonephila</taxon>
        <taxon>Trichonephila inaurata</taxon>
    </lineage>
</organism>
<dbReference type="EMBL" id="BMAV01027164">
    <property type="protein sequence ID" value="GFS56885.1"/>
    <property type="molecule type" value="Genomic_DNA"/>
</dbReference>
<dbReference type="AlphaFoldDB" id="A0A8X6IR97"/>
<evidence type="ECO:0000313" key="9">
    <source>
        <dbReference type="Proteomes" id="UP000886998"/>
    </source>
</evidence>